<reference evidence="1" key="1">
    <citation type="submission" date="2024-06" db="EMBL/GenBank/DDBJ databases">
        <authorList>
            <person name="Coelho C."/>
            <person name="Bento M."/>
            <person name="Garcia E."/>
            <person name="Camelo A."/>
            <person name="Brandao I."/>
            <person name="Espirito Santo C."/>
            <person name="Trovao J."/>
            <person name="Verissimo A."/>
            <person name="Costa J."/>
            <person name="Tiago I."/>
        </authorList>
    </citation>
    <scope>NUCLEOTIDE SEQUENCE</scope>
    <source>
        <strain evidence="1">KWT182</strain>
    </source>
</reference>
<proteinExistence type="predicted"/>
<protein>
    <submittedName>
        <fullName evidence="1">Uncharacterized protein</fullName>
    </submittedName>
</protein>
<organism evidence="1">
    <name type="scientific">Acerihabitans sp. KWT182</name>
    <dbReference type="NCBI Taxonomy" id="3157919"/>
    <lineage>
        <taxon>Bacteria</taxon>
        <taxon>Pseudomonadati</taxon>
        <taxon>Pseudomonadota</taxon>
        <taxon>Gammaproteobacteria</taxon>
        <taxon>Enterobacterales</taxon>
        <taxon>Pectobacteriaceae</taxon>
        <taxon>Acerihabitans</taxon>
    </lineage>
</organism>
<gene>
    <name evidence="1" type="ORF">ABK905_20905</name>
</gene>
<dbReference type="AlphaFoldDB" id="A0AAU7Q7R3"/>
<dbReference type="EMBL" id="CP157947">
    <property type="protein sequence ID" value="XBS68966.1"/>
    <property type="molecule type" value="Genomic_DNA"/>
</dbReference>
<sequence length="463" mass="51941">MLLIEKNKYPTLISDNKVSSNINSKSSFLYNINSIKNISVSETKPAGIALNLPDVKIDADETGSNKTSAFRRGLGLLSFTAGIGVLGKIAGYFRGGDEGTRDKGWLSALPAKEYSKAKELISIVGNPTPVLSSDAPYRNTSLSEALIRAMAAITLSPHLPGIHSQISVATGHVGFTRSLEGNIVNHDAIDVRSQAYSQYYQNAAKRAGNKQKYWMMAEKQQKTKPTTNIKKRHRRKTMQNFSPYNLPACVIDERFKDYWIEVLTNISKYPALNKNLQNTSVVNMKFASEMLFRDDFNASKTLSWSKNTEENDWPPGVDSPNNFPPDSANLTHYFIDTLLSDLIQKNYGITLTSRQLDQELKIDIHYTKTEHGVESYKFTEHGTYLLRQILLQEPSKAFHNPSKSENSSVVIQNISIQGSADQDYLSYIEFIVNGGPARISAGVGRLMNFFLQSRYTRRFYHHG</sequence>
<evidence type="ECO:0000313" key="1">
    <source>
        <dbReference type="EMBL" id="XBS68966.1"/>
    </source>
</evidence>
<accession>A0AAU7Q7R3</accession>
<name>A0AAU7Q7R3_9GAMM</name>